<evidence type="ECO:0000259" key="8">
    <source>
        <dbReference type="Pfam" id="PF00294"/>
    </source>
</evidence>
<dbReference type="PANTHER" id="PTHR42909:SF1">
    <property type="entry name" value="CARBOHYDRATE KINASE PFKB DOMAIN-CONTAINING PROTEIN"/>
    <property type="match status" value="1"/>
</dbReference>
<evidence type="ECO:0000313" key="9">
    <source>
        <dbReference type="Ensembl" id="ENSKMAP00000006173.1"/>
    </source>
</evidence>
<dbReference type="GO" id="GO:0006753">
    <property type="term" value="P:nucleoside phosphate metabolic process"/>
    <property type="evidence" value="ECO:0007669"/>
    <property type="project" value="UniProtKB-ARBA"/>
</dbReference>
<proteinExistence type="inferred from homology"/>
<dbReference type="InterPro" id="IPR002173">
    <property type="entry name" value="Carboh/pur_kinase_PfkB_CS"/>
</dbReference>
<evidence type="ECO:0000256" key="2">
    <source>
        <dbReference type="ARBA" id="ARBA00022723"/>
    </source>
</evidence>
<dbReference type="GeneID" id="108230163"/>
<dbReference type="HAMAP" id="MF_01876">
    <property type="entry name" value="PsiMP_glycosidase"/>
    <property type="match status" value="1"/>
</dbReference>
<reference evidence="9" key="2">
    <citation type="submission" date="2025-09" db="UniProtKB">
        <authorList>
            <consortium name="Ensembl"/>
        </authorList>
    </citation>
    <scope>IDENTIFICATION</scope>
</reference>
<dbReference type="STRING" id="37003.ENSKMAP00000006173"/>
<keyword evidence="5" id="KW-0464">Manganese</keyword>
<evidence type="ECO:0000256" key="5">
    <source>
        <dbReference type="ARBA" id="ARBA00023211"/>
    </source>
</evidence>
<dbReference type="Gene3D" id="3.40.1790.10">
    <property type="entry name" value="Indigoidine synthase domain"/>
    <property type="match status" value="1"/>
</dbReference>
<protein>
    <submittedName>
        <fullName evidence="9">Zgc:136858</fullName>
    </submittedName>
</protein>
<dbReference type="Pfam" id="PF00294">
    <property type="entry name" value="PfkB"/>
    <property type="match status" value="1"/>
</dbReference>
<dbReference type="InterPro" id="IPR007342">
    <property type="entry name" value="PsuG"/>
</dbReference>
<dbReference type="SUPFAM" id="SSF110581">
    <property type="entry name" value="Indigoidine synthase A-like"/>
    <property type="match status" value="1"/>
</dbReference>
<keyword evidence="3" id="KW-0418">Kinase</keyword>
<dbReference type="InterPro" id="IPR029056">
    <property type="entry name" value="Ribokinase-like"/>
</dbReference>
<keyword evidence="7" id="KW-0326">Glycosidase</keyword>
<evidence type="ECO:0000256" key="7">
    <source>
        <dbReference type="ARBA" id="ARBA00023295"/>
    </source>
</evidence>
<evidence type="ECO:0000256" key="6">
    <source>
        <dbReference type="ARBA" id="ARBA00023239"/>
    </source>
</evidence>
<dbReference type="Proteomes" id="UP000264800">
    <property type="component" value="Unplaced"/>
</dbReference>
<dbReference type="Ensembl" id="ENSKMAT00000006281.1">
    <property type="protein sequence ID" value="ENSKMAP00000006173.1"/>
    <property type="gene ID" value="ENSKMAG00000004663.1"/>
</dbReference>
<name>A0A3Q2ZQQ8_KRYMA</name>
<dbReference type="InterPro" id="IPR011611">
    <property type="entry name" value="PfkB_dom"/>
</dbReference>
<keyword evidence="2" id="KW-0479">Metal-binding</keyword>
<accession>A0A3Q2ZQQ8</accession>
<dbReference type="PROSITE" id="PS00583">
    <property type="entry name" value="PFKB_KINASES_1"/>
    <property type="match status" value="1"/>
</dbReference>
<dbReference type="InterPro" id="IPR022830">
    <property type="entry name" value="Indigdn_synthA-like"/>
</dbReference>
<keyword evidence="6" id="KW-0456">Lyase</keyword>
<dbReference type="AlphaFoldDB" id="A0A3Q2ZQQ8"/>
<dbReference type="GO" id="GO:0046872">
    <property type="term" value="F:metal ion binding"/>
    <property type="evidence" value="ECO:0007669"/>
    <property type="project" value="UniProtKB-KW"/>
</dbReference>
<dbReference type="RefSeq" id="XP_017261640.1">
    <property type="nucleotide sequence ID" value="XM_017406151.3"/>
</dbReference>
<dbReference type="GeneTree" id="ENSGT00390000007427"/>
<keyword evidence="1" id="KW-0808">Transferase</keyword>
<dbReference type="SUPFAM" id="SSF53613">
    <property type="entry name" value="Ribokinase-like"/>
    <property type="match status" value="1"/>
</dbReference>
<evidence type="ECO:0000256" key="1">
    <source>
        <dbReference type="ARBA" id="ARBA00022679"/>
    </source>
</evidence>
<dbReference type="KEGG" id="kmr:108230163"/>
<dbReference type="GO" id="GO:0016301">
    <property type="term" value="F:kinase activity"/>
    <property type="evidence" value="ECO:0007669"/>
    <property type="project" value="UniProtKB-KW"/>
</dbReference>
<evidence type="ECO:0000256" key="4">
    <source>
        <dbReference type="ARBA" id="ARBA00022801"/>
    </source>
</evidence>
<evidence type="ECO:0000256" key="3">
    <source>
        <dbReference type="ARBA" id="ARBA00022777"/>
    </source>
</evidence>
<dbReference type="PANTHER" id="PTHR42909">
    <property type="entry name" value="ZGC:136858"/>
    <property type="match status" value="1"/>
</dbReference>
<keyword evidence="4" id="KW-0378">Hydrolase</keyword>
<dbReference type="OrthoDB" id="198885at2759"/>
<dbReference type="CDD" id="cd01941">
    <property type="entry name" value="YeiC_kinase_like"/>
    <property type="match status" value="1"/>
</dbReference>
<dbReference type="Gene3D" id="3.40.1190.20">
    <property type="match status" value="1"/>
</dbReference>
<dbReference type="GO" id="GO:0005737">
    <property type="term" value="C:cytoplasm"/>
    <property type="evidence" value="ECO:0007669"/>
    <property type="project" value="TreeGrafter"/>
</dbReference>
<dbReference type="OMA" id="FNCIIAT"/>
<keyword evidence="10" id="KW-1185">Reference proteome</keyword>
<feature type="domain" description="Carbohydrate kinase PfkB" evidence="8">
    <location>
        <begin position="349"/>
        <end position="671"/>
    </location>
</feature>
<organism evidence="9 10">
    <name type="scientific">Kryptolebias marmoratus</name>
    <name type="common">Mangrove killifish</name>
    <name type="synonym">Rivulus marmoratus</name>
    <dbReference type="NCBI Taxonomy" id="37003"/>
    <lineage>
        <taxon>Eukaryota</taxon>
        <taxon>Metazoa</taxon>
        <taxon>Chordata</taxon>
        <taxon>Craniata</taxon>
        <taxon>Vertebrata</taxon>
        <taxon>Euteleostomi</taxon>
        <taxon>Actinopterygii</taxon>
        <taxon>Neopterygii</taxon>
        <taxon>Teleostei</taxon>
        <taxon>Neoteleostei</taxon>
        <taxon>Acanthomorphata</taxon>
        <taxon>Ovalentaria</taxon>
        <taxon>Atherinomorphae</taxon>
        <taxon>Cyprinodontiformes</taxon>
        <taxon>Rivulidae</taxon>
        <taxon>Kryptolebias</taxon>
    </lineage>
</organism>
<reference evidence="9" key="1">
    <citation type="submission" date="2025-08" db="UniProtKB">
        <authorList>
            <consortium name="Ensembl"/>
        </authorList>
    </citation>
    <scope>IDENTIFICATION</scope>
</reference>
<evidence type="ECO:0000313" key="10">
    <source>
        <dbReference type="Proteomes" id="UP000264800"/>
    </source>
</evidence>
<dbReference type="Pfam" id="PF04227">
    <property type="entry name" value="Indigoidine_A"/>
    <property type="match status" value="1"/>
</dbReference>
<sequence>MRILKRACALILRKGVHTYQNILHNKDLFRIHPSVSEALVENKPVVALESTIITHGMPYPHNLSTAKEVEAIVRAEGATPATVAVIDGEIRVGLSLDELDHLAQSKRPLKVSRRDLPYVISKGLSGGTTVSATMIAAHRAGIPVFVTGGIGGVHRDGQNSLDISADLTELGRTPIAVVSAGVKSILDIGRTLEFLETQGVCVVTYGTSKSFPAFFTPDSGFPSAYNVQNPSEAAKLIAGTLSLGLQSGVLIAVPVPEEHAAVGQQIEEAIQAALTEGSSEGVAGKDVTPFILQKVNELTGGKSLQANIALIHNNAKVGSQIACALSKQMRERTPNGLINHPENLSAASDVVVIGGINVDFIAKGKTKTLHFGQLNPGSVCQTFGGVGRNIADSLSRLGHQPLLVSATGDDANSDVVLNYCKHMNTSGVARLEKQSTATYCAVITQNGELSLELGDMDIHQQINENYVSQFERQISSATLVCLDGNIPISAINYVCSLAGKHNINVWYEPTNAEKARKPFLSDAWKSLSYSSPNLAELCTMNKTLGLKTPEVLPNTLDEILSVAVDLSRPLLEHLHCLVVTLGPSGVLLCGEQEGGSVNLQPRRLKKKRQLCALHYPVLAVTPEETINVSGAGDSLAGALIAGILRGKDTDSCVRMGLLAAKMSLSSPHPVSPSLTLESVDPNKIRAHEWPKPRFVRVD</sequence>
<dbReference type="GO" id="GO:0016798">
    <property type="term" value="F:hydrolase activity, acting on glycosyl bonds"/>
    <property type="evidence" value="ECO:0007669"/>
    <property type="project" value="UniProtKB-KW"/>
</dbReference>
<dbReference type="PROSITE" id="PS00584">
    <property type="entry name" value="PFKB_KINASES_2"/>
    <property type="match status" value="1"/>
</dbReference>
<dbReference type="GO" id="GO:0004730">
    <property type="term" value="F:pseudouridylate synthase activity"/>
    <property type="evidence" value="ECO:0007669"/>
    <property type="project" value="InterPro"/>
</dbReference>